<reference evidence="2" key="2">
    <citation type="journal article" date="2017" name="Nat. Plants">
        <title>The Aegilops tauschii genome reveals multiple impacts of transposons.</title>
        <authorList>
            <person name="Zhao G."/>
            <person name="Zou C."/>
            <person name="Li K."/>
            <person name="Wang K."/>
            <person name="Li T."/>
            <person name="Gao L."/>
            <person name="Zhang X."/>
            <person name="Wang H."/>
            <person name="Yang Z."/>
            <person name="Liu X."/>
            <person name="Jiang W."/>
            <person name="Mao L."/>
            <person name="Kong X."/>
            <person name="Jiao Y."/>
            <person name="Jia J."/>
        </authorList>
    </citation>
    <scope>NUCLEOTIDE SEQUENCE [LARGE SCALE GENOMIC DNA]</scope>
    <source>
        <strain evidence="2">cv. AL8/78</strain>
    </source>
</reference>
<accession>A0A453DAC7</accession>
<reference evidence="1" key="5">
    <citation type="journal article" date="2021" name="G3 (Bethesda)">
        <title>Aegilops tauschii genome assembly Aet v5.0 features greater sequence contiguity and improved annotation.</title>
        <authorList>
            <person name="Wang L."/>
            <person name="Zhu T."/>
            <person name="Rodriguez J.C."/>
            <person name="Deal K.R."/>
            <person name="Dubcovsky J."/>
            <person name="McGuire P.E."/>
            <person name="Lux T."/>
            <person name="Spannagl M."/>
            <person name="Mayer K.F.X."/>
            <person name="Baldrich P."/>
            <person name="Meyers B.C."/>
            <person name="Huo N."/>
            <person name="Gu Y.Q."/>
            <person name="Zhou H."/>
            <person name="Devos K.M."/>
            <person name="Bennetzen J.L."/>
            <person name="Unver T."/>
            <person name="Budak H."/>
            <person name="Gulick P.J."/>
            <person name="Galiba G."/>
            <person name="Kalapos B."/>
            <person name="Nelson D.R."/>
            <person name="Li P."/>
            <person name="You F.M."/>
            <person name="Luo M.C."/>
            <person name="Dvorak J."/>
        </authorList>
    </citation>
    <scope>NUCLEOTIDE SEQUENCE [LARGE SCALE GENOMIC DNA]</scope>
    <source>
        <strain evidence="1">cv. AL8/78</strain>
    </source>
</reference>
<proteinExistence type="predicted"/>
<dbReference type="Gramene" id="AET2Gv21161600.6">
    <property type="protein sequence ID" value="AET2Gv21161600.6"/>
    <property type="gene ID" value="AET2Gv21161600"/>
</dbReference>
<evidence type="ECO:0000313" key="2">
    <source>
        <dbReference type="Proteomes" id="UP000015105"/>
    </source>
</evidence>
<dbReference type="AlphaFoldDB" id="A0A453DAC7"/>
<dbReference type="Proteomes" id="UP000015105">
    <property type="component" value="Chromosome 2D"/>
</dbReference>
<name>A0A453DAC7_AEGTS</name>
<sequence>MPVSTLFPFASVVCNHKCLFDLRALNIYMYFIMAYEATVGVKHGRLYWLAIYRWMQTKGGLTKVLKHTFLDIFGGNKKPVSIKRRNRNRQ</sequence>
<keyword evidence="2" id="KW-1185">Reference proteome</keyword>
<protein>
    <submittedName>
        <fullName evidence="1">Uncharacterized protein</fullName>
    </submittedName>
</protein>
<organism evidence="1 2">
    <name type="scientific">Aegilops tauschii subsp. strangulata</name>
    <name type="common">Goatgrass</name>
    <dbReference type="NCBI Taxonomy" id="200361"/>
    <lineage>
        <taxon>Eukaryota</taxon>
        <taxon>Viridiplantae</taxon>
        <taxon>Streptophyta</taxon>
        <taxon>Embryophyta</taxon>
        <taxon>Tracheophyta</taxon>
        <taxon>Spermatophyta</taxon>
        <taxon>Magnoliopsida</taxon>
        <taxon>Liliopsida</taxon>
        <taxon>Poales</taxon>
        <taxon>Poaceae</taxon>
        <taxon>BOP clade</taxon>
        <taxon>Pooideae</taxon>
        <taxon>Triticodae</taxon>
        <taxon>Triticeae</taxon>
        <taxon>Triticinae</taxon>
        <taxon>Aegilops</taxon>
    </lineage>
</organism>
<reference evidence="1" key="4">
    <citation type="submission" date="2019-03" db="UniProtKB">
        <authorList>
            <consortium name="EnsemblPlants"/>
        </authorList>
    </citation>
    <scope>IDENTIFICATION</scope>
</reference>
<dbReference type="EnsemblPlants" id="AET2Gv21161600.6">
    <property type="protein sequence ID" value="AET2Gv21161600.6"/>
    <property type="gene ID" value="AET2Gv21161600"/>
</dbReference>
<reference evidence="1" key="3">
    <citation type="journal article" date="2017" name="Nature">
        <title>Genome sequence of the progenitor of the wheat D genome Aegilops tauschii.</title>
        <authorList>
            <person name="Luo M.C."/>
            <person name="Gu Y.Q."/>
            <person name="Puiu D."/>
            <person name="Wang H."/>
            <person name="Twardziok S.O."/>
            <person name="Deal K.R."/>
            <person name="Huo N."/>
            <person name="Zhu T."/>
            <person name="Wang L."/>
            <person name="Wang Y."/>
            <person name="McGuire P.E."/>
            <person name="Liu S."/>
            <person name="Long H."/>
            <person name="Ramasamy R.K."/>
            <person name="Rodriguez J.C."/>
            <person name="Van S.L."/>
            <person name="Yuan L."/>
            <person name="Wang Z."/>
            <person name="Xia Z."/>
            <person name="Xiao L."/>
            <person name="Anderson O.D."/>
            <person name="Ouyang S."/>
            <person name="Liang Y."/>
            <person name="Zimin A.V."/>
            <person name="Pertea G."/>
            <person name="Qi P."/>
            <person name="Bennetzen J.L."/>
            <person name="Dai X."/>
            <person name="Dawson M.W."/>
            <person name="Muller H.G."/>
            <person name="Kugler K."/>
            <person name="Rivarola-Duarte L."/>
            <person name="Spannagl M."/>
            <person name="Mayer K.F.X."/>
            <person name="Lu F.H."/>
            <person name="Bevan M.W."/>
            <person name="Leroy P."/>
            <person name="Li P."/>
            <person name="You F.M."/>
            <person name="Sun Q."/>
            <person name="Liu Z."/>
            <person name="Lyons E."/>
            <person name="Wicker T."/>
            <person name="Salzberg S.L."/>
            <person name="Devos K.M."/>
            <person name="Dvorak J."/>
        </authorList>
    </citation>
    <scope>NUCLEOTIDE SEQUENCE [LARGE SCALE GENOMIC DNA]</scope>
    <source>
        <strain evidence="1">cv. AL8/78</strain>
    </source>
</reference>
<evidence type="ECO:0000313" key="1">
    <source>
        <dbReference type="EnsemblPlants" id="AET2Gv21161600.6"/>
    </source>
</evidence>
<reference evidence="2" key="1">
    <citation type="journal article" date="2014" name="Science">
        <title>Ancient hybridizations among the ancestral genomes of bread wheat.</title>
        <authorList>
            <consortium name="International Wheat Genome Sequencing Consortium,"/>
            <person name="Marcussen T."/>
            <person name="Sandve S.R."/>
            <person name="Heier L."/>
            <person name="Spannagl M."/>
            <person name="Pfeifer M."/>
            <person name="Jakobsen K.S."/>
            <person name="Wulff B.B."/>
            <person name="Steuernagel B."/>
            <person name="Mayer K.F."/>
            <person name="Olsen O.A."/>
        </authorList>
    </citation>
    <scope>NUCLEOTIDE SEQUENCE [LARGE SCALE GENOMIC DNA]</scope>
    <source>
        <strain evidence="2">cv. AL8/78</strain>
    </source>
</reference>